<gene>
    <name evidence="2" type="ORF">GCM10011410_04760</name>
</gene>
<dbReference type="SUPFAM" id="SSF52091">
    <property type="entry name" value="SpoIIaa-like"/>
    <property type="match status" value="1"/>
</dbReference>
<dbReference type="RefSeq" id="WP_188670285.1">
    <property type="nucleotide sequence ID" value="NZ_BMJH01000001.1"/>
</dbReference>
<evidence type="ECO:0000313" key="2">
    <source>
        <dbReference type="EMBL" id="GGC55419.1"/>
    </source>
</evidence>
<evidence type="ECO:0000313" key="3">
    <source>
        <dbReference type="Proteomes" id="UP000641514"/>
    </source>
</evidence>
<feature type="domain" description="MlaB-like STAS" evidence="1">
    <location>
        <begin position="32"/>
        <end position="94"/>
    </location>
</feature>
<evidence type="ECO:0000259" key="1">
    <source>
        <dbReference type="Pfam" id="PF13466"/>
    </source>
</evidence>
<dbReference type="AlphaFoldDB" id="A0A916U0Y5"/>
<dbReference type="EMBL" id="BMJH01000001">
    <property type="protein sequence ID" value="GGC55419.1"/>
    <property type="molecule type" value="Genomic_DNA"/>
</dbReference>
<comment type="caution">
    <text evidence="2">The sequence shown here is derived from an EMBL/GenBank/DDBJ whole genome shotgun (WGS) entry which is preliminary data.</text>
</comment>
<dbReference type="Proteomes" id="UP000641514">
    <property type="component" value="Unassembled WGS sequence"/>
</dbReference>
<dbReference type="Pfam" id="PF13466">
    <property type="entry name" value="STAS_2"/>
    <property type="match status" value="1"/>
</dbReference>
<dbReference type="InterPro" id="IPR036513">
    <property type="entry name" value="STAS_dom_sf"/>
</dbReference>
<proteinExistence type="predicted"/>
<keyword evidence="3" id="KW-1185">Reference proteome</keyword>
<reference evidence="2" key="1">
    <citation type="journal article" date="2014" name="Int. J. Syst. Evol. Microbiol.">
        <title>Complete genome sequence of Corynebacterium casei LMG S-19264T (=DSM 44701T), isolated from a smear-ripened cheese.</title>
        <authorList>
            <consortium name="US DOE Joint Genome Institute (JGI-PGF)"/>
            <person name="Walter F."/>
            <person name="Albersmeier A."/>
            <person name="Kalinowski J."/>
            <person name="Ruckert C."/>
        </authorList>
    </citation>
    <scope>NUCLEOTIDE SEQUENCE</scope>
    <source>
        <strain evidence="2">CGMCC 1.15478</strain>
    </source>
</reference>
<dbReference type="Gene3D" id="3.30.750.24">
    <property type="entry name" value="STAS domain"/>
    <property type="match status" value="1"/>
</dbReference>
<sequence>MKSVASIRGKSKWAMSVARTHSADGNICVATLVGELDACGLATLDRALCELLALGEPVMLDLSRVSFCSIACVEAIAHCRKKAVKKNLELSIRANRRTARYLEMCEPDLKIVAAEDFTSQVAVKWLSKGHALQPV</sequence>
<protein>
    <recommendedName>
        <fullName evidence="1">MlaB-like STAS domain-containing protein</fullName>
    </recommendedName>
</protein>
<dbReference type="CDD" id="cd07043">
    <property type="entry name" value="STAS_anti-anti-sigma_factors"/>
    <property type="match status" value="1"/>
</dbReference>
<name>A0A916U0Y5_9ACTN</name>
<dbReference type="InterPro" id="IPR058548">
    <property type="entry name" value="MlaB-like_STAS"/>
</dbReference>
<organism evidence="2 3">
    <name type="scientific">Hoyosella rhizosphaerae</name>
    <dbReference type="NCBI Taxonomy" id="1755582"/>
    <lineage>
        <taxon>Bacteria</taxon>
        <taxon>Bacillati</taxon>
        <taxon>Actinomycetota</taxon>
        <taxon>Actinomycetes</taxon>
        <taxon>Mycobacteriales</taxon>
        <taxon>Hoyosellaceae</taxon>
        <taxon>Hoyosella</taxon>
    </lineage>
</organism>
<reference evidence="2" key="2">
    <citation type="submission" date="2020-09" db="EMBL/GenBank/DDBJ databases">
        <authorList>
            <person name="Sun Q."/>
            <person name="Zhou Y."/>
        </authorList>
    </citation>
    <scope>NUCLEOTIDE SEQUENCE</scope>
    <source>
        <strain evidence="2">CGMCC 1.15478</strain>
    </source>
</reference>
<accession>A0A916U0Y5</accession>